<dbReference type="CDD" id="cd16917">
    <property type="entry name" value="HATPase_UhpB-NarQ-NarX-like"/>
    <property type="match status" value="1"/>
</dbReference>
<keyword evidence="4" id="KW-0808">Transferase</keyword>
<protein>
    <recommendedName>
        <fullName evidence="2">histidine kinase</fullName>
        <ecNumber evidence="2">2.7.13.3</ecNumber>
    </recommendedName>
</protein>
<gene>
    <name evidence="14" type="ORF">UA74_14060</name>
</gene>
<proteinExistence type="predicted"/>
<dbReference type="Pfam" id="PF07730">
    <property type="entry name" value="HisKA_3"/>
    <property type="match status" value="1"/>
</dbReference>
<evidence type="ECO:0000256" key="2">
    <source>
        <dbReference type="ARBA" id="ARBA00012438"/>
    </source>
</evidence>
<keyword evidence="3" id="KW-0597">Phosphoprotein</keyword>
<evidence type="ECO:0000256" key="8">
    <source>
        <dbReference type="ARBA" id="ARBA00023012"/>
    </source>
</evidence>
<evidence type="ECO:0000256" key="5">
    <source>
        <dbReference type="ARBA" id="ARBA00022741"/>
    </source>
</evidence>
<feature type="domain" description="Putative sensor" evidence="13">
    <location>
        <begin position="29"/>
        <end position="201"/>
    </location>
</feature>
<dbReference type="Gene3D" id="1.20.5.1930">
    <property type="match status" value="1"/>
</dbReference>
<dbReference type="Proteomes" id="UP000185511">
    <property type="component" value="Chromosome"/>
</dbReference>
<keyword evidence="5" id="KW-0547">Nucleotide-binding</keyword>
<evidence type="ECO:0000256" key="10">
    <source>
        <dbReference type="SAM" id="Phobius"/>
    </source>
</evidence>
<keyword evidence="10" id="KW-0812">Transmembrane</keyword>
<dbReference type="PANTHER" id="PTHR24421">
    <property type="entry name" value="NITRATE/NITRITE SENSOR PROTEIN NARX-RELATED"/>
    <property type="match status" value="1"/>
</dbReference>
<evidence type="ECO:0000313" key="14">
    <source>
        <dbReference type="EMBL" id="APU14870.1"/>
    </source>
</evidence>
<keyword evidence="15" id="KW-1185">Reference proteome</keyword>
<feature type="domain" description="Signal transduction histidine kinase subgroup 3 dimerisation and phosphoacceptor" evidence="12">
    <location>
        <begin position="231"/>
        <end position="296"/>
    </location>
</feature>
<dbReference type="RefSeq" id="WP_198043023.1">
    <property type="nucleotide sequence ID" value="NZ_CP016076.1"/>
</dbReference>
<keyword evidence="6 14" id="KW-0418">Kinase</keyword>
<dbReference type="Pfam" id="PF13796">
    <property type="entry name" value="Sensor"/>
    <property type="match status" value="1"/>
</dbReference>
<evidence type="ECO:0000256" key="4">
    <source>
        <dbReference type="ARBA" id="ARBA00022679"/>
    </source>
</evidence>
<feature type="coiled-coil region" evidence="9">
    <location>
        <begin position="193"/>
        <end position="245"/>
    </location>
</feature>
<evidence type="ECO:0000256" key="7">
    <source>
        <dbReference type="ARBA" id="ARBA00022840"/>
    </source>
</evidence>
<evidence type="ECO:0000259" key="11">
    <source>
        <dbReference type="Pfam" id="PF02518"/>
    </source>
</evidence>
<feature type="transmembrane region" description="Helical" evidence="10">
    <location>
        <begin position="52"/>
        <end position="71"/>
    </location>
</feature>
<keyword evidence="8" id="KW-0902">Two-component regulatory system</keyword>
<evidence type="ECO:0000256" key="9">
    <source>
        <dbReference type="SAM" id="Coils"/>
    </source>
</evidence>
<feature type="transmembrane region" description="Helical" evidence="10">
    <location>
        <begin position="20"/>
        <end position="46"/>
    </location>
</feature>
<keyword evidence="7" id="KW-0067">ATP-binding</keyword>
<comment type="catalytic activity">
    <reaction evidence="1">
        <text>ATP + protein L-histidine = ADP + protein N-phospho-L-histidine.</text>
        <dbReference type="EC" id="2.7.13.3"/>
    </reaction>
</comment>
<feature type="transmembrane region" description="Helical" evidence="10">
    <location>
        <begin position="123"/>
        <end position="149"/>
    </location>
</feature>
<dbReference type="InterPro" id="IPR025828">
    <property type="entry name" value="Put_sensor_dom"/>
</dbReference>
<keyword evidence="9" id="KW-0175">Coiled coil</keyword>
<dbReference type="InterPro" id="IPR050482">
    <property type="entry name" value="Sensor_HK_TwoCompSys"/>
</dbReference>
<dbReference type="EMBL" id="CP016076">
    <property type="protein sequence ID" value="APU14870.1"/>
    <property type="molecule type" value="Genomic_DNA"/>
</dbReference>
<accession>A0AAC9PSC3</accession>
<evidence type="ECO:0000259" key="13">
    <source>
        <dbReference type="Pfam" id="PF13796"/>
    </source>
</evidence>
<keyword evidence="10" id="KW-0472">Membrane</keyword>
<evidence type="ECO:0000256" key="6">
    <source>
        <dbReference type="ARBA" id="ARBA00022777"/>
    </source>
</evidence>
<sequence>MIESAARSSRRPGTGARGVLDSLVAIVHCLTTLALSLCYLVVLLVFALGVLLVPLLFVGIPIAAAACWAALGVEWIELHRISAVLGLDLTGLDRERLPEDDLVPRTRRQGLLRRGLNRRALTALAYTLVQVGWGITSGAVLLFALSASTAYLGHGVLLVASGGADSRQIVLSLGGGVVGLVVSGWLARRFAMIEVLLLRRMVLRNKMRALRRQVEELRERRLRMVDAAEAERRRLERDLHDGAQQRLLSVTMTLTRARARIGKDTAAAEVLLAEAHQEAKAAMTELRDLARGLHPAILTDHGLDGALPAVASRCAVPVGLDVELDSRPSARTEGVAYFVVSEALTNITKHSEATTASVRLHRDGERLWIRIADDGVGGATVDGAPGGGLAGLIDRVWAVDGELALSSPPGGPTVVTVDLPWEA</sequence>
<organism evidence="14 15">
    <name type="scientific">Actinoalloteichus fjordicus</name>
    <dbReference type="NCBI Taxonomy" id="1612552"/>
    <lineage>
        <taxon>Bacteria</taxon>
        <taxon>Bacillati</taxon>
        <taxon>Actinomycetota</taxon>
        <taxon>Actinomycetes</taxon>
        <taxon>Pseudonocardiales</taxon>
        <taxon>Pseudonocardiaceae</taxon>
        <taxon>Actinoalloteichus</taxon>
    </lineage>
</organism>
<evidence type="ECO:0000259" key="12">
    <source>
        <dbReference type="Pfam" id="PF07730"/>
    </source>
</evidence>
<feature type="transmembrane region" description="Helical" evidence="10">
    <location>
        <begin position="169"/>
        <end position="198"/>
    </location>
</feature>
<dbReference type="GO" id="GO:0016020">
    <property type="term" value="C:membrane"/>
    <property type="evidence" value="ECO:0007669"/>
    <property type="project" value="InterPro"/>
</dbReference>
<evidence type="ECO:0000313" key="15">
    <source>
        <dbReference type="Proteomes" id="UP000185511"/>
    </source>
</evidence>
<dbReference type="InterPro" id="IPR011712">
    <property type="entry name" value="Sig_transdc_His_kin_sub3_dim/P"/>
</dbReference>
<reference evidence="15" key="1">
    <citation type="submission" date="2016-06" db="EMBL/GenBank/DDBJ databases">
        <title>Complete genome sequence of Actinoalloteichus fjordicus DSM 46855 (=ADI127-17), type strain of the new species Actinoalloteichus fjordicus.</title>
        <authorList>
            <person name="Ruckert C."/>
            <person name="Nouioui I."/>
            <person name="Willmese J."/>
            <person name="van Wezel G."/>
            <person name="Klenk H.-P."/>
            <person name="Kalinowski J."/>
            <person name="Zotchev S.B."/>
        </authorList>
    </citation>
    <scope>NUCLEOTIDE SEQUENCE [LARGE SCALE GENOMIC DNA]</scope>
    <source>
        <strain evidence="15">ADI127-7</strain>
    </source>
</reference>
<dbReference type="AlphaFoldDB" id="A0AAC9PSC3"/>
<dbReference type="InterPro" id="IPR003594">
    <property type="entry name" value="HATPase_dom"/>
</dbReference>
<name>A0AAC9PSC3_9PSEU</name>
<feature type="domain" description="Histidine kinase/HSP90-like ATPase" evidence="11">
    <location>
        <begin position="338"/>
        <end position="421"/>
    </location>
</feature>
<evidence type="ECO:0000256" key="1">
    <source>
        <dbReference type="ARBA" id="ARBA00000085"/>
    </source>
</evidence>
<dbReference type="PANTHER" id="PTHR24421:SF10">
    <property type="entry name" value="NITRATE_NITRITE SENSOR PROTEIN NARQ"/>
    <property type="match status" value="1"/>
</dbReference>
<keyword evidence="10" id="KW-1133">Transmembrane helix</keyword>
<dbReference type="Pfam" id="PF02518">
    <property type="entry name" value="HATPase_c"/>
    <property type="match status" value="1"/>
</dbReference>
<dbReference type="GO" id="GO:0005524">
    <property type="term" value="F:ATP binding"/>
    <property type="evidence" value="ECO:0007669"/>
    <property type="project" value="UniProtKB-KW"/>
</dbReference>
<dbReference type="EC" id="2.7.13.3" evidence="2"/>
<evidence type="ECO:0000256" key="3">
    <source>
        <dbReference type="ARBA" id="ARBA00022553"/>
    </source>
</evidence>
<dbReference type="SUPFAM" id="SSF55874">
    <property type="entry name" value="ATPase domain of HSP90 chaperone/DNA topoisomerase II/histidine kinase"/>
    <property type="match status" value="1"/>
</dbReference>
<dbReference type="InterPro" id="IPR036890">
    <property type="entry name" value="HATPase_C_sf"/>
</dbReference>
<dbReference type="GO" id="GO:0046983">
    <property type="term" value="F:protein dimerization activity"/>
    <property type="evidence" value="ECO:0007669"/>
    <property type="project" value="InterPro"/>
</dbReference>
<dbReference type="GO" id="GO:0000155">
    <property type="term" value="F:phosphorelay sensor kinase activity"/>
    <property type="evidence" value="ECO:0007669"/>
    <property type="project" value="InterPro"/>
</dbReference>
<dbReference type="KEGG" id="acad:UA74_14060"/>
<dbReference type="Gene3D" id="3.30.565.10">
    <property type="entry name" value="Histidine kinase-like ATPase, C-terminal domain"/>
    <property type="match status" value="1"/>
</dbReference>